<accession>A0AAV3M9V8</accession>
<protein>
    <submittedName>
        <fullName evidence="1">Uncharacterized protein</fullName>
    </submittedName>
</protein>
<reference evidence="1 2" key="1">
    <citation type="submission" date="2014-01" db="EMBL/GenBank/DDBJ databases">
        <authorList>
            <person name="Durkin A.S."/>
            <person name="McCorrison J."/>
            <person name="Torralba M."/>
            <person name="Gillis M."/>
            <person name="Haft D.H."/>
            <person name="Methe B."/>
            <person name="Sutton G."/>
            <person name="Nelson K.E."/>
        </authorList>
    </citation>
    <scope>NUCLEOTIDE SEQUENCE [LARGE SCALE GENOMIC DNA]</scope>
    <source>
        <strain evidence="1 2">205/92</strain>
    </source>
</reference>
<organism evidence="1 2">
    <name type="scientific">Providencia alcalifaciens 205/92</name>
    <dbReference type="NCBI Taxonomy" id="1256988"/>
    <lineage>
        <taxon>Bacteria</taxon>
        <taxon>Pseudomonadati</taxon>
        <taxon>Pseudomonadota</taxon>
        <taxon>Gammaproteobacteria</taxon>
        <taxon>Enterobacterales</taxon>
        <taxon>Morganellaceae</taxon>
        <taxon>Providencia</taxon>
    </lineage>
</organism>
<proteinExistence type="predicted"/>
<comment type="caution">
    <text evidence="1">The sequence shown here is derived from an EMBL/GenBank/DDBJ whole genome shotgun (WGS) entry which is preliminary data.</text>
</comment>
<evidence type="ECO:0000313" key="2">
    <source>
        <dbReference type="Proteomes" id="UP000022311"/>
    </source>
</evidence>
<sequence>MIENIYYEYFAIYRRNLQDQKRIVNQAKHYYWRGSDDLLQVHENRPI</sequence>
<dbReference type="EMBL" id="JALD01000019">
    <property type="protein sequence ID" value="EUD12439.1"/>
    <property type="molecule type" value="Genomic_DNA"/>
</dbReference>
<dbReference type="AlphaFoldDB" id="A0AAV3M9V8"/>
<name>A0AAV3M9V8_9GAMM</name>
<gene>
    <name evidence="1" type="ORF">HMPREF1563_3532</name>
</gene>
<dbReference type="Proteomes" id="UP000022311">
    <property type="component" value="Unassembled WGS sequence"/>
</dbReference>
<evidence type="ECO:0000313" key="1">
    <source>
        <dbReference type="EMBL" id="EUD12439.1"/>
    </source>
</evidence>